<name>A0ABW0QUC7_9BACL</name>
<gene>
    <name evidence="1" type="ORF">ACFPQ4_01150</name>
</gene>
<dbReference type="Proteomes" id="UP001596108">
    <property type="component" value="Unassembled WGS sequence"/>
</dbReference>
<dbReference type="RefSeq" id="WP_378109880.1">
    <property type="nucleotide sequence ID" value="NZ_JBHSNC010000005.1"/>
</dbReference>
<keyword evidence="2" id="KW-1185">Reference proteome</keyword>
<proteinExistence type="predicted"/>
<evidence type="ECO:0000313" key="2">
    <source>
        <dbReference type="Proteomes" id="UP001596108"/>
    </source>
</evidence>
<reference evidence="2" key="1">
    <citation type="journal article" date="2019" name="Int. J. Syst. Evol. Microbiol.">
        <title>The Global Catalogue of Microorganisms (GCM) 10K type strain sequencing project: providing services to taxonomists for standard genome sequencing and annotation.</title>
        <authorList>
            <consortium name="The Broad Institute Genomics Platform"/>
            <consortium name="The Broad Institute Genome Sequencing Center for Infectious Disease"/>
            <person name="Wu L."/>
            <person name="Ma J."/>
        </authorList>
    </citation>
    <scope>NUCLEOTIDE SEQUENCE [LARGE SCALE GENOMIC DNA]</scope>
    <source>
        <strain evidence="2">CGMCC 1.18578</strain>
    </source>
</reference>
<evidence type="ECO:0000313" key="1">
    <source>
        <dbReference type="EMBL" id="MFC5528068.1"/>
    </source>
</evidence>
<organism evidence="1 2">
    <name type="scientific">Cohnella yongneupensis</name>
    <dbReference type="NCBI Taxonomy" id="425006"/>
    <lineage>
        <taxon>Bacteria</taxon>
        <taxon>Bacillati</taxon>
        <taxon>Bacillota</taxon>
        <taxon>Bacilli</taxon>
        <taxon>Bacillales</taxon>
        <taxon>Paenibacillaceae</taxon>
        <taxon>Cohnella</taxon>
    </lineage>
</organism>
<comment type="caution">
    <text evidence="1">The sequence shown here is derived from an EMBL/GenBank/DDBJ whole genome shotgun (WGS) entry which is preliminary data.</text>
</comment>
<accession>A0ABW0QUC7</accession>
<evidence type="ECO:0008006" key="3">
    <source>
        <dbReference type="Google" id="ProtNLM"/>
    </source>
</evidence>
<sequence length="262" mass="29787">MSWSTDDSRNLERIADALERISAFQERQAIVPPNFEELLKEVSTDNLEADFFSRVTRVYAEEGQLVQQRGGGKKSSKRVASEFSEIYPAFFAEHVPGVTVKAVKSGLLIVRREDKPVCGLKIYTDLGYGSRGEQWYENMNYFVQLASEYDVSSDRMFFLVVSFRNGLDNEHVQKVLGVKISNKDLLEADNHNYLEQYAKGWVEGAKNNPLPNPQQQCFFLATKLHPNVIEEVLAEDLSGYEWFRPSVTELINTIKSTALASK</sequence>
<protein>
    <recommendedName>
        <fullName evidence="3">Restriction endonuclease</fullName>
    </recommendedName>
</protein>
<dbReference type="EMBL" id="JBHSNC010000005">
    <property type="protein sequence ID" value="MFC5528068.1"/>
    <property type="molecule type" value="Genomic_DNA"/>
</dbReference>